<dbReference type="PANTHER" id="PTHR36838">
    <property type="entry name" value="AUXIN EFFLUX CARRIER FAMILY PROTEIN"/>
    <property type="match status" value="1"/>
</dbReference>
<accession>H0UIT6</accession>
<reference evidence="8 9" key="1">
    <citation type="submission" date="2011-11" db="EMBL/GenBank/DDBJ databases">
        <title>The Noncontiguous Finished genome of Jonquetella anthropi DSM 22815.</title>
        <authorList>
            <consortium name="US DOE Joint Genome Institute (JGI-PGF)"/>
            <person name="Lucas S."/>
            <person name="Copeland A."/>
            <person name="Lapidus A."/>
            <person name="Glavina del Rio T."/>
            <person name="Dalin E."/>
            <person name="Tice H."/>
            <person name="Bruce D."/>
            <person name="Goodwin L."/>
            <person name="Pitluck S."/>
            <person name="Peters L."/>
            <person name="Mikhailova N."/>
            <person name="Held B."/>
            <person name="Kyrpides N."/>
            <person name="Mavromatis K."/>
            <person name="Ivanova N."/>
            <person name="Markowitz V."/>
            <person name="Cheng J.-F."/>
            <person name="Hugenholtz P."/>
            <person name="Woyke T."/>
            <person name="Wu D."/>
            <person name="Gronow S."/>
            <person name="Wellnitz S."/>
            <person name="Brambilla E."/>
            <person name="Klenk H.-P."/>
            <person name="Eisen J.A."/>
        </authorList>
    </citation>
    <scope>NUCLEOTIDE SEQUENCE [LARGE SCALE GENOMIC DNA]</scope>
    <source>
        <strain evidence="8 9">DSM 22815</strain>
    </source>
</reference>
<evidence type="ECO:0000256" key="1">
    <source>
        <dbReference type="ARBA" id="ARBA00004141"/>
    </source>
</evidence>
<evidence type="ECO:0000256" key="6">
    <source>
        <dbReference type="ARBA" id="ARBA00023136"/>
    </source>
</evidence>
<keyword evidence="4 7" id="KW-0812">Transmembrane</keyword>
<sequence>MSVVSPVIALLSLMFLGWWLHGRGIVTEAAEVGMTQLLFYAFMPAALFVAGLKFRPGQVQGLRYTLIIYGGFLFAMAAAGLLAWLRGFDRRRVGAVFLADVRSNIIYVAMPLVALWLGEDGESAMAAFVALSTPFYNIGPLMAAEVALSGRFDWQGLADGAKRTAVNPVFIAPLLAMGFVFTGTASVIPEWLLTALGIMGQGSTALALVVIGASLDLHGLPRALKGCWPDLAVKLVLLPLFVFACYLVWPLSDKTAMVATVITCAASPAFNCYIIGRSIGLDAEYLSGLLACGTVIGAGTAAVWMALASAFL</sequence>
<dbReference type="eggNOG" id="COG0679">
    <property type="taxonomic scope" value="Bacteria"/>
</dbReference>
<dbReference type="Pfam" id="PF03547">
    <property type="entry name" value="Mem_trans"/>
    <property type="match status" value="2"/>
</dbReference>
<name>H0UIT6_9BACT</name>
<evidence type="ECO:0000256" key="3">
    <source>
        <dbReference type="ARBA" id="ARBA00022475"/>
    </source>
</evidence>
<keyword evidence="9" id="KW-1185">Reference proteome</keyword>
<feature type="transmembrane region" description="Helical" evidence="7">
    <location>
        <begin position="231"/>
        <end position="249"/>
    </location>
</feature>
<evidence type="ECO:0000256" key="5">
    <source>
        <dbReference type="ARBA" id="ARBA00022989"/>
    </source>
</evidence>
<comment type="subcellular location">
    <subcellularLocation>
        <location evidence="1">Membrane</location>
        <topology evidence="1">Multi-pass membrane protein</topology>
    </subcellularLocation>
</comment>
<feature type="transmembrane region" description="Helical" evidence="7">
    <location>
        <begin position="124"/>
        <end position="144"/>
    </location>
</feature>
<evidence type="ECO:0000313" key="9">
    <source>
        <dbReference type="Proteomes" id="UP000003806"/>
    </source>
</evidence>
<feature type="transmembrane region" description="Helical" evidence="7">
    <location>
        <begin position="191"/>
        <end position="211"/>
    </location>
</feature>
<evidence type="ECO:0000256" key="2">
    <source>
        <dbReference type="ARBA" id="ARBA00022448"/>
    </source>
</evidence>
<dbReference type="OrthoDB" id="6312at2"/>
<keyword evidence="3" id="KW-1003">Cell membrane</keyword>
<feature type="transmembrane region" description="Helical" evidence="7">
    <location>
        <begin position="6"/>
        <end position="25"/>
    </location>
</feature>
<dbReference type="RefSeq" id="WP_008522511.1">
    <property type="nucleotide sequence ID" value="NZ_CM001376.1"/>
</dbReference>
<dbReference type="HOGENOM" id="CLU_056175_3_2_0"/>
<evidence type="ECO:0000256" key="4">
    <source>
        <dbReference type="ARBA" id="ARBA00022692"/>
    </source>
</evidence>
<dbReference type="GO" id="GO:0055085">
    <property type="term" value="P:transmembrane transport"/>
    <property type="evidence" value="ECO:0007669"/>
    <property type="project" value="InterPro"/>
</dbReference>
<evidence type="ECO:0000256" key="7">
    <source>
        <dbReference type="SAM" id="Phobius"/>
    </source>
</evidence>
<evidence type="ECO:0000313" key="8">
    <source>
        <dbReference type="EMBL" id="EHM12730.1"/>
    </source>
</evidence>
<gene>
    <name evidence="8" type="ORF">JonanDRAFT_0311</name>
</gene>
<dbReference type="AlphaFoldDB" id="H0UIT6"/>
<dbReference type="Proteomes" id="UP000003806">
    <property type="component" value="Chromosome"/>
</dbReference>
<feature type="transmembrane region" description="Helical" evidence="7">
    <location>
        <begin position="165"/>
        <end position="185"/>
    </location>
</feature>
<keyword evidence="5 7" id="KW-1133">Transmembrane helix</keyword>
<feature type="transmembrane region" description="Helical" evidence="7">
    <location>
        <begin position="37"/>
        <end position="54"/>
    </location>
</feature>
<organism evidence="8 9">
    <name type="scientific">Jonquetella anthropi DSM 22815</name>
    <dbReference type="NCBI Taxonomy" id="885272"/>
    <lineage>
        <taxon>Bacteria</taxon>
        <taxon>Thermotogati</taxon>
        <taxon>Synergistota</taxon>
        <taxon>Synergistia</taxon>
        <taxon>Synergistales</taxon>
        <taxon>Dethiosulfovibrionaceae</taxon>
        <taxon>Jonquetella</taxon>
    </lineage>
</organism>
<proteinExistence type="predicted"/>
<feature type="transmembrane region" description="Helical" evidence="7">
    <location>
        <begin position="97"/>
        <end position="118"/>
    </location>
</feature>
<feature type="transmembrane region" description="Helical" evidence="7">
    <location>
        <begin position="288"/>
        <end position="311"/>
    </location>
</feature>
<feature type="transmembrane region" description="Helical" evidence="7">
    <location>
        <begin position="255"/>
        <end position="276"/>
    </location>
</feature>
<protein>
    <submittedName>
        <fullName evidence="8">Putative permease</fullName>
    </submittedName>
</protein>
<dbReference type="InterPro" id="IPR004776">
    <property type="entry name" value="Mem_transp_PIN-like"/>
</dbReference>
<dbReference type="GO" id="GO:0016020">
    <property type="term" value="C:membrane"/>
    <property type="evidence" value="ECO:0007669"/>
    <property type="project" value="UniProtKB-SubCell"/>
</dbReference>
<dbReference type="STRING" id="885272.JonanDRAFT_0311"/>
<dbReference type="EMBL" id="CM001376">
    <property type="protein sequence ID" value="EHM12730.1"/>
    <property type="molecule type" value="Genomic_DNA"/>
</dbReference>
<keyword evidence="6 7" id="KW-0472">Membrane</keyword>
<keyword evidence="2" id="KW-0813">Transport</keyword>
<dbReference type="PANTHER" id="PTHR36838:SF3">
    <property type="entry name" value="TRANSPORTER AUXIN EFFLUX CARRIER EC FAMILY"/>
    <property type="match status" value="1"/>
</dbReference>
<feature type="transmembrane region" description="Helical" evidence="7">
    <location>
        <begin position="66"/>
        <end position="85"/>
    </location>
</feature>